<dbReference type="Pfam" id="PF16355">
    <property type="entry name" value="DUF4982"/>
    <property type="match status" value="1"/>
</dbReference>
<dbReference type="InterPro" id="IPR013783">
    <property type="entry name" value="Ig-like_fold"/>
</dbReference>
<feature type="domain" description="Glycosyl hydrolases family 2 sugar binding" evidence="6">
    <location>
        <begin position="39"/>
        <end position="186"/>
    </location>
</feature>
<dbReference type="Pfam" id="PF18565">
    <property type="entry name" value="Glyco_hydro2_C5"/>
    <property type="match status" value="1"/>
</dbReference>
<dbReference type="InterPro" id="IPR032311">
    <property type="entry name" value="DUF4982"/>
</dbReference>
<protein>
    <submittedName>
        <fullName evidence="9">Beta-glycosidase</fullName>
    </submittedName>
</protein>
<dbReference type="InterPro" id="IPR036156">
    <property type="entry name" value="Beta-gal/glucu_dom_sf"/>
</dbReference>
<dbReference type="EMBL" id="ARYN01000012">
    <property type="protein sequence ID" value="ORL44889.1"/>
    <property type="molecule type" value="Genomic_DNA"/>
</dbReference>
<dbReference type="STRING" id="1185767.IIF7_13822"/>
<dbReference type="InterPro" id="IPR006104">
    <property type="entry name" value="Glyco_hydro_2_N"/>
</dbReference>
<keyword evidence="3 9" id="KW-0326">Glycosidase</keyword>
<evidence type="ECO:0000256" key="1">
    <source>
        <dbReference type="ARBA" id="ARBA00007401"/>
    </source>
</evidence>
<dbReference type="SUPFAM" id="SSF51445">
    <property type="entry name" value="(Trans)glycosidases"/>
    <property type="match status" value="1"/>
</dbReference>
<dbReference type="SUPFAM" id="SSF49785">
    <property type="entry name" value="Galactose-binding domain-like"/>
    <property type="match status" value="1"/>
</dbReference>
<comment type="caution">
    <text evidence="9">The sequence shown here is derived from an EMBL/GenBank/DDBJ whole genome shotgun (WGS) entry which is preliminary data.</text>
</comment>
<dbReference type="InterPro" id="IPR040605">
    <property type="entry name" value="Glyco_hydro2_dom5"/>
</dbReference>
<dbReference type="Gene3D" id="2.60.40.10">
    <property type="entry name" value="Immunoglobulins"/>
    <property type="match status" value="3"/>
</dbReference>
<evidence type="ECO:0000313" key="10">
    <source>
        <dbReference type="Proteomes" id="UP000192746"/>
    </source>
</evidence>
<sequence>MRSSTSFLKIIFVLFLFGLVPIYAQESESLKTDLGAQNFDYNWKFSLGDHPKAVSKDFDDSSWKNLVLPHDWSVSLPIKNENPSAGAGGFFENGFGWYRKEFMVPETLNGKKLSIHFGGVYMNSEVFINGRSLGVHPYGYTPFSYDLTPFLKYGENNIIAVKVDNSQQINSRWFSGSGIYRHVYLKVKNLIHFEDEGTFITTASAEKNKAEVQIRSGLLNESLSASQLDFNIVIKKDGKQIFSKQGIIDIKPGEKRIIAEKIEVENPEFWSPDHPNLYLAELSISTEGKILDSITEDFGIRTISYNAKNGFVLNGKSILINGGNVHHDNGALGAAAFDRAEVRKVQLLKNAGFNAVRTAHNPPSKAFLDACDSIGLLVVDEIFDGWRTEKNAHDYAKYFDNWYKKDTQAMVKRDRNHPSIVFWSIGNEIIERKDPEAVKTARLLKDAVLELDTTRPVTSAMTTWDSDWEIFDPLFKVHDIGGYNYQLHRAESDHQRVPSRVILQTESYPKDAFFCWDMTDTHSYVIGDFVWTAMDYLGESGIGRYVYPGEPEGEHWSGNLFPWHGAYCGDIDLLGWRKPISHYRSMLWNSDEGVYMAVKEPNPKEGDIKLTMWAVWPTWESWTWPGYEGKELEVEVYTKNENVKLFLNGRFLEEKEVSRETEFKAVFMVPYQPGKLVAKAYNDGKEKASFNLTTAGNIEKIKLLPEQDMVLANAQDLVYVNVELQDKNGVINPVSDQEISFEVTGPAEIIAVDNANLKNSDPYNSKTRKTWNGKALVILRSTRESGTISLTAKGNGLPNANIQIKSIKK</sequence>
<reference evidence="9 10" key="1">
    <citation type="submission" date="2013-04" db="EMBL/GenBank/DDBJ databases">
        <title>Zunongwangia sp. 22II14-10F7 Genome Sequencing.</title>
        <authorList>
            <person name="Lai Q."/>
            <person name="Shao Z."/>
        </authorList>
    </citation>
    <scope>NUCLEOTIDE SEQUENCE [LARGE SCALE GENOMIC DNA]</scope>
    <source>
        <strain evidence="9 10">22II14-10F7</strain>
    </source>
</reference>
<evidence type="ECO:0000256" key="3">
    <source>
        <dbReference type="ARBA" id="ARBA00023295"/>
    </source>
</evidence>
<comment type="similarity">
    <text evidence="1">Belongs to the glycosyl hydrolase 2 family.</text>
</comment>
<evidence type="ECO:0000259" key="6">
    <source>
        <dbReference type="Pfam" id="PF02837"/>
    </source>
</evidence>
<name>A0A1Y1T1I9_9FLAO</name>
<feature type="domain" description="Glycoside hydrolase family 2 immunoglobulin-like beta-sandwich" evidence="4">
    <location>
        <begin position="198"/>
        <end position="301"/>
    </location>
</feature>
<dbReference type="Pfam" id="PF00703">
    <property type="entry name" value="Glyco_hydro_2"/>
    <property type="match status" value="1"/>
</dbReference>
<feature type="domain" description="DUF4982" evidence="7">
    <location>
        <begin position="629"/>
        <end position="686"/>
    </location>
</feature>
<evidence type="ECO:0000259" key="4">
    <source>
        <dbReference type="Pfam" id="PF00703"/>
    </source>
</evidence>
<dbReference type="PANTHER" id="PTHR42732">
    <property type="entry name" value="BETA-GALACTOSIDASE"/>
    <property type="match status" value="1"/>
</dbReference>
<keyword evidence="10" id="KW-1185">Reference proteome</keyword>
<evidence type="ECO:0000256" key="2">
    <source>
        <dbReference type="ARBA" id="ARBA00022801"/>
    </source>
</evidence>
<dbReference type="Pfam" id="PF02837">
    <property type="entry name" value="Glyco_hydro_2_N"/>
    <property type="match status" value="1"/>
</dbReference>
<dbReference type="Gene3D" id="2.60.120.260">
    <property type="entry name" value="Galactose-binding domain-like"/>
    <property type="match status" value="1"/>
</dbReference>
<dbReference type="PROSITE" id="PS00608">
    <property type="entry name" value="GLYCOSYL_HYDROL_F2_2"/>
    <property type="match status" value="1"/>
</dbReference>
<dbReference type="Gene3D" id="3.20.20.80">
    <property type="entry name" value="Glycosidases"/>
    <property type="match status" value="1"/>
</dbReference>
<dbReference type="InterPro" id="IPR017853">
    <property type="entry name" value="GH"/>
</dbReference>
<gene>
    <name evidence="9" type="ORF">IIF7_13822</name>
</gene>
<keyword evidence="2" id="KW-0378">Hydrolase</keyword>
<evidence type="ECO:0000259" key="7">
    <source>
        <dbReference type="Pfam" id="PF16355"/>
    </source>
</evidence>
<dbReference type="Proteomes" id="UP000192746">
    <property type="component" value="Unassembled WGS sequence"/>
</dbReference>
<dbReference type="GO" id="GO:0004553">
    <property type="term" value="F:hydrolase activity, hydrolyzing O-glycosyl compounds"/>
    <property type="evidence" value="ECO:0007669"/>
    <property type="project" value="InterPro"/>
</dbReference>
<dbReference type="PRINTS" id="PR00132">
    <property type="entry name" value="GLHYDRLASE2"/>
</dbReference>
<evidence type="ECO:0000313" key="9">
    <source>
        <dbReference type="EMBL" id="ORL44889.1"/>
    </source>
</evidence>
<accession>A0A1Y1T1I9</accession>
<feature type="domain" description="Glycoside hydrolase family 2 catalytic" evidence="5">
    <location>
        <begin position="309"/>
        <end position="465"/>
    </location>
</feature>
<dbReference type="SUPFAM" id="SSF49303">
    <property type="entry name" value="beta-Galactosidase/glucuronidase domain"/>
    <property type="match status" value="1"/>
</dbReference>
<dbReference type="RefSeq" id="WP_084842291.1">
    <property type="nucleotide sequence ID" value="NZ_ARYN01000012.1"/>
</dbReference>
<organism evidence="9 10">
    <name type="scientific">Zunongwangia atlantica 22II14-10F7</name>
    <dbReference type="NCBI Taxonomy" id="1185767"/>
    <lineage>
        <taxon>Bacteria</taxon>
        <taxon>Pseudomonadati</taxon>
        <taxon>Bacteroidota</taxon>
        <taxon>Flavobacteriia</taxon>
        <taxon>Flavobacteriales</taxon>
        <taxon>Flavobacteriaceae</taxon>
        <taxon>Zunongwangia</taxon>
    </lineage>
</organism>
<dbReference type="InterPro" id="IPR008979">
    <property type="entry name" value="Galactose-bd-like_sf"/>
</dbReference>
<dbReference type="AlphaFoldDB" id="A0A1Y1T1I9"/>
<dbReference type="InterPro" id="IPR006102">
    <property type="entry name" value="Ig-like_GH2"/>
</dbReference>
<proteinExistence type="inferred from homology"/>
<evidence type="ECO:0000259" key="8">
    <source>
        <dbReference type="Pfam" id="PF18565"/>
    </source>
</evidence>
<dbReference type="InterPro" id="IPR051913">
    <property type="entry name" value="GH2_Domain-Containing"/>
</dbReference>
<dbReference type="InterPro" id="IPR006103">
    <property type="entry name" value="Glyco_hydro_2_cat"/>
</dbReference>
<dbReference type="InterPro" id="IPR023232">
    <property type="entry name" value="Glyco_hydro_2_AS"/>
</dbReference>
<dbReference type="Pfam" id="PF02836">
    <property type="entry name" value="Glyco_hydro_2_C"/>
    <property type="match status" value="1"/>
</dbReference>
<evidence type="ECO:0000259" key="5">
    <source>
        <dbReference type="Pfam" id="PF02836"/>
    </source>
</evidence>
<dbReference type="OrthoDB" id="9801077at2"/>
<dbReference type="PANTHER" id="PTHR42732:SF1">
    <property type="entry name" value="BETA-MANNOSIDASE"/>
    <property type="match status" value="1"/>
</dbReference>
<feature type="domain" description="Glycoside hydrolase family 2" evidence="8">
    <location>
        <begin position="701"/>
        <end position="802"/>
    </location>
</feature>
<dbReference type="GO" id="GO:0005975">
    <property type="term" value="P:carbohydrate metabolic process"/>
    <property type="evidence" value="ECO:0007669"/>
    <property type="project" value="InterPro"/>
</dbReference>
<dbReference type="InterPro" id="IPR006101">
    <property type="entry name" value="Glyco_hydro_2"/>
</dbReference>